<evidence type="ECO:0000313" key="2">
    <source>
        <dbReference type="EMBL" id="SDV48610.1"/>
    </source>
</evidence>
<dbReference type="Proteomes" id="UP000243719">
    <property type="component" value="Unassembled WGS sequence"/>
</dbReference>
<dbReference type="Gene3D" id="3.40.50.2000">
    <property type="entry name" value="Glycogen Phosphorylase B"/>
    <property type="match status" value="2"/>
</dbReference>
<dbReference type="OrthoDB" id="5490598at2"/>
<dbReference type="PANTHER" id="PTHR45947:SF3">
    <property type="entry name" value="SULFOQUINOVOSYL TRANSFERASE SQD2"/>
    <property type="match status" value="1"/>
</dbReference>
<evidence type="ECO:0000259" key="1">
    <source>
        <dbReference type="Pfam" id="PF00534"/>
    </source>
</evidence>
<accession>A0A1H2PQF2</accession>
<dbReference type="InterPro" id="IPR050194">
    <property type="entry name" value="Glycosyltransferase_grp1"/>
</dbReference>
<dbReference type="SUPFAM" id="SSF53756">
    <property type="entry name" value="UDP-Glycosyltransferase/glycogen phosphorylase"/>
    <property type="match status" value="1"/>
</dbReference>
<proteinExistence type="predicted"/>
<dbReference type="PANTHER" id="PTHR45947">
    <property type="entry name" value="SULFOQUINOVOSYL TRANSFERASE SQD2"/>
    <property type="match status" value="1"/>
</dbReference>
<dbReference type="RefSeq" id="WP_139169633.1">
    <property type="nucleotide sequence ID" value="NZ_FNLO01000005.1"/>
</dbReference>
<dbReference type="Pfam" id="PF00534">
    <property type="entry name" value="Glycos_transf_1"/>
    <property type="match status" value="1"/>
</dbReference>
<dbReference type="STRING" id="1770053.SAMN05216551_105228"/>
<organism evidence="2 3">
    <name type="scientific">Chitinasiproducens palmae</name>
    <dbReference type="NCBI Taxonomy" id="1770053"/>
    <lineage>
        <taxon>Bacteria</taxon>
        <taxon>Pseudomonadati</taxon>
        <taxon>Pseudomonadota</taxon>
        <taxon>Betaproteobacteria</taxon>
        <taxon>Burkholderiales</taxon>
        <taxon>Burkholderiaceae</taxon>
        <taxon>Chitinasiproducens</taxon>
    </lineage>
</organism>
<keyword evidence="3" id="KW-1185">Reference proteome</keyword>
<dbReference type="InterPro" id="IPR001296">
    <property type="entry name" value="Glyco_trans_1"/>
</dbReference>
<protein>
    <submittedName>
        <fullName evidence="2">Glycosyltransferase involved in cell wall bisynthesis</fullName>
    </submittedName>
</protein>
<feature type="domain" description="Glycosyl transferase family 1" evidence="1">
    <location>
        <begin position="180"/>
        <end position="331"/>
    </location>
</feature>
<dbReference type="AlphaFoldDB" id="A0A1H2PQF2"/>
<evidence type="ECO:0000313" key="3">
    <source>
        <dbReference type="Proteomes" id="UP000243719"/>
    </source>
</evidence>
<dbReference type="GO" id="GO:0016757">
    <property type="term" value="F:glycosyltransferase activity"/>
    <property type="evidence" value="ECO:0007669"/>
    <property type="project" value="InterPro"/>
</dbReference>
<name>A0A1H2PQF2_9BURK</name>
<reference evidence="3" key="1">
    <citation type="submission" date="2016-09" db="EMBL/GenBank/DDBJ databases">
        <authorList>
            <person name="Varghese N."/>
            <person name="Submissions S."/>
        </authorList>
    </citation>
    <scope>NUCLEOTIDE SEQUENCE [LARGE SCALE GENOMIC DNA]</scope>
    <source>
        <strain evidence="3">JS23</strain>
    </source>
</reference>
<keyword evidence="2" id="KW-0808">Transferase</keyword>
<dbReference type="EMBL" id="FNLO01000005">
    <property type="protein sequence ID" value="SDV48610.1"/>
    <property type="molecule type" value="Genomic_DNA"/>
</dbReference>
<gene>
    <name evidence="2" type="ORF">SAMN05216551_105228</name>
</gene>
<sequence length="391" mass="41822">MTVRILFLNAGDKPVDLSTLQSTGASGTVSSLLWVAKGITELGYSAAVLHNADSSHIDCGIAFHGIGSHDIAAAVSRIPHDVLVVVGHSGRYLQKGRISQRPTIYWVHNWVDLRLFGDAMQKGHFEELLFVSKYHLIRSLADVGMPRFLVERSQAIANPVHTAGAERKINYALEASDTLRVAFCGYPSANKGFPQACEVVNSLASDGINATLSVFGDASLYSADGRGDSSVGCADEEAASRLIWRGTLGRHALYQEMIKHDIIVGGLTGSETFCVSLAEAQTLGVPVLSSVVGGQTDFVQSGITGLLTRSNGRAVSELRKFSRGSSDKRKCMGDAAMAAMAKYDYRVVAKSWAALLESVSSSGSAAQPFGRIELLGAALRVKINRKFSNWA</sequence>